<organism evidence="2 3">
    <name type="scientific">Spirosoma sordidisoli</name>
    <dbReference type="NCBI Taxonomy" id="2502893"/>
    <lineage>
        <taxon>Bacteria</taxon>
        <taxon>Pseudomonadati</taxon>
        <taxon>Bacteroidota</taxon>
        <taxon>Cytophagia</taxon>
        <taxon>Cytophagales</taxon>
        <taxon>Cytophagaceae</taxon>
        <taxon>Spirosoma</taxon>
    </lineage>
</organism>
<evidence type="ECO:0000313" key="3">
    <source>
        <dbReference type="Proteomes" id="UP000290407"/>
    </source>
</evidence>
<evidence type="ECO:0000256" key="1">
    <source>
        <dbReference type="SAM" id="Phobius"/>
    </source>
</evidence>
<keyword evidence="1" id="KW-0472">Membrane</keyword>
<proteinExistence type="predicted"/>
<dbReference type="AlphaFoldDB" id="A0A4Q2UHY8"/>
<evidence type="ECO:0008006" key="4">
    <source>
        <dbReference type="Google" id="ProtNLM"/>
    </source>
</evidence>
<evidence type="ECO:0000313" key="2">
    <source>
        <dbReference type="EMBL" id="RYC68152.1"/>
    </source>
</evidence>
<dbReference type="EMBL" id="SBLB01000006">
    <property type="protein sequence ID" value="RYC68152.1"/>
    <property type="molecule type" value="Genomic_DNA"/>
</dbReference>
<dbReference type="Proteomes" id="UP000290407">
    <property type="component" value="Unassembled WGS sequence"/>
</dbReference>
<keyword evidence="1" id="KW-0812">Transmembrane</keyword>
<gene>
    <name evidence="2" type="ORF">EQG79_22135</name>
</gene>
<protein>
    <recommendedName>
        <fullName evidence="4">DUF3592 domain-containing protein</fullName>
    </recommendedName>
</protein>
<comment type="caution">
    <text evidence="2">The sequence shown here is derived from an EMBL/GenBank/DDBJ whole genome shotgun (WGS) entry which is preliminary data.</text>
</comment>
<dbReference type="RefSeq" id="WP_129604113.1">
    <property type="nucleotide sequence ID" value="NZ_SBLB01000006.1"/>
</dbReference>
<keyword evidence="3" id="KW-1185">Reference proteome</keyword>
<accession>A0A4Q2UHY8</accession>
<feature type="transmembrane region" description="Helical" evidence="1">
    <location>
        <begin position="41"/>
        <end position="62"/>
    </location>
</feature>
<reference evidence="2 3" key="1">
    <citation type="submission" date="2019-01" db="EMBL/GenBank/DDBJ databases">
        <title>Spirosoma flava sp. nov., a propanil-degrading bacterium isolated from herbicide-contaminated soil.</title>
        <authorList>
            <person name="Zhang L."/>
            <person name="Jiang J.-D."/>
        </authorList>
    </citation>
    <scope>NUCLEOTIDE SEQUENCE [LARGE SCALE GENOMIC DNA]</scope>
    <source>
        <strain evidence="2 3">TY50</strain>
    </source>
</reference>
<sequence length="75" mass="8756">MKGSSIYAASDKKFDENTEVVIIYQPEDPKKFFVEGQNPTAFAYIGILMFVGTYTYLVYWLYERDPGFFHGLLHF</sequence>
<keyword evidence="1" id="KW-1133">Transmembrane helix</keyword>
<name>A0A4Q2UHY8_9BACT</name>